<dbReference type="AlphaFoldDB" id="A0A7W3LZC9"/>
<name>A0A7W3LZC9_ACTNM</name>
<dbReference type="EMBL" id="JACJIA010000020">
    <property type="protein sequence ID" value="MBA8957081.1"/>
    <property type="molecule type" value="Genomic_DNA"/>
</dbReference>
<evidence type="ECO:0008006" key="4">
    <source>
        <dbReference type="Google" id="ProtNLM"/>
    </source>
</evidence>
<dbReference type="NCBIfam" id="TIGR02122">
    <property type="entry name" value="TRAP_TAXI"/>
    <property type="match status" value="1"/>
</dbReference>
<dbReference type="RefSeq" id="WP_182848941.1">
    <property type="nucleotide sequence ID" value="NZ_BAAALP010000019.1"/>
</dbReference>
<sequence length="321" mass="34112">MTGLRRRTLLALPLVAAACDLAPPPPLDRLTIATGGQGGVYHTLGTAYAAAAARRWHADARVLTTAASVENLRLVADGRADVGFTTVDSAALAVRGEGAFTHPLPVVALAGLYDDYLQVVVRADGPVRQMAHLSGRRVSTGSPDSGTEVVATRVLEAIDLDPDRGIDRRRMSAADSAEALRKDEIDAFFFTGGLPTPAVANLTAATRIRILSMGHIVDGLQQQYGEVYQARSIPANTYALGEEVTTVGIANVLVVRSDMGGARARALTALLFDAKPTLVKAHAEARRLDHRTATATYPVALHPGAARYYRDSKVMVTRRGQ</sequence>
<evidence type="ECO:0000313" key="2">
    <source>
        <dbReference type="EMBL" id="MBA8957081.1"/>
    </source>
</evidence>
<dbReference type="PROSITE" id="PS51257">
    <property type="entry name" value="PROKAR_LIPOPROTEIN"/>
    <property type="match status" value="1"/>
</dbReference>
<evidence type="ECO:0000256" key="1">
    <source>
        <dbReference type="SAM" id="SignalP"/>
    </source>
</evidence>
<dbReference type="Pfam" id="PF16868">
    <property type="entry name" value="NMT1_3"/>
    <property type="match status" value="1"/>
</dbReference>
<dbReference type="Proteomes" id="UP000572680">
    <property type="component" value="Unassembled WGS sequence"/>
</dbReference>
<keyword evidence="1" id="KW-0732">Signal</keyword>
<dbReference type="PANTHER" id="PTHR42941:SF1">
    <property type="entry name" value="SLL1037 PROTEIN"/>
    <property type="match status" value="1"/>
</dbReference>
<dbReference type="SUPFAM" id="SSF53850">
    <property type="entry name" value="Periplasmic binding protein-like II"/>
    <property type="match status" value="1"/>
</dbReference>
<protein>
    <recommendedName>
        <fullName evidence="4">TAXI family TRAP transporter solute-binding subunit</fullName>
    </recommendedName>
</protein>
<dbReference type="PANTHER" id="PTHR42941">
    <property type="entry name" value="SLL1037 PROTEIN"/>
    <property type="match status" value="1"/>
</dbReference>
<accession>A0A7W3LZC9</accession>
<keyword evidence="3" id="KW-1185">Reference proteome</keyword>
<evidence type="ECO:0000313" key="3">
    <source>
        <dbReference type="Proteomes" id="UP000572680"/>
    </source>
</evidence>
<proteinExistence type="predicted"/>
<gene>
    <name evidence="2" type="ORF">HNR61_008772</name>
</gene>
<reference evidence="2 3" key="1">
    <citation type="submission" date="2020-08" db="EMBL/GenBank/DDBJ databases">
        <title>Genomic Encyclopedia of Type Strains, Phase IV (KMG-IV): sequencing the most valuable type-strain genomes for metagenomic binning, comparative biology and taxonomic classification.</title>
        <authorList>
            <person name="Goeker M."/>
        </authorList>
    </citation>
    <scope>NUCLEOTIDE SEQUENCE [LARGE SCALE GENOMIC DNA]</scope>
    <source>
        <strain evidence="2 3">DSM 44197</strain>
    </source>
</reference>
<feature type="chain" id="PRO_5031323001" description="TAXI family TRAP transporter solute-binding subunit" evidence="1">
    <location>
        <begin position="19"/>
        <end position="321"/>
    </location>
</feature>
<comment type="caution">
    <text evidence="2">The sequence shown here is derived from an EMBL/GenBank/DDBJ whole genome shotgun (WGS) entry which is preliminary data.</text>
</comment>
<organism evidence="2 3">
    <name type="scientific">Actinomadura namibiensis</name>
    <dbReference type="NCBI Taxonomy" id="182080"/>
    <lineage>
        <taxon>Bacteria</taxon>
        <taxon>Bacillati</taxon>
        <taxon>Actinomycetota</taxon>
        <taxon>Actinomycetes</taxon>
        <taxon>Streptosporangiales</taxon>
        <taxon>Thermomonosporaceae</taxon>
        <taxon>Actinomadura</taxon>
    </lineage>
</organism>
<feature type="signal peptide" evidence="1">
    <location>
        <begin position="1"/>
        <end position="18"/>
    </location>
</feature>
<dbReference type="InterPro" id="IPR011852">
    <property type="entry name" value="TRAP_TAXI"/>
</dbReference>
<dbReference type="Gene3D" id="3.40.190.10">
    <property type="entry name" value="Periplasmic binding protein-like II"/>
    <property type="match status" value="2"/>
</dbReference>